<feature type="transmembrane region" description="Helical" evidence="7">
    <location>
        <begin position="591"/>
        <end position="610"/>
    </location>
</feature>
<feature type="transmembrane region" description="Helical" evidence="7">
    <location>
        <begin position="392"/>
        <end position="415"/>
    </location>
</feature>
<evidence type="ECO:0000256" key="5">
    <source>
        <dbReference type="ARBA" id="ARBA00022989"/>
    </source>
</evidence>
<feature type="transmembrane region" description="Helical" evidence="7">
    <location>
        <begin position="333"/>
        <end position="356"/>
    </location>
</feature>
<feature type="transmembrane region" description="Helical" evidence="7">
    <location>
        <begin position="473"/>
        <end position="504"/>
    </location>
</feature>
<dbReference type="Gene3D" id="2.30.30.60">
    <property type="match status" value="1"/>
</dbReference>
<evidence type="ECO:0000313" key="11">
    <source>
        <dbReference type="Proteomes" id="UP000036403"/>
    </source>
</evidence>
<dbReference type="PANTHER" id="PTHR30347">
    <property type="entry name" value="POTASSIUM CHANNEL RELATED"/>
    <property type="match status" value="1"/>
</dbReference>
<feature type="domain" description="Mechanosensitive ion channel MscS" evidence="8">
    <location>
        <begin position="609"/>
        <end position="673"/>
    </location>
</feature>
<evidence type="ECO:0000256" key="6">
    <source>
        <dbReference type="ARBA" id="ARBA00023136"/>
    </source>
</evidence>
<feature type="transmembrane region" description="Helical" evidence="7">
    <location>
        <begin position="248"/>
        <end position="267"/>
    </location>
</feature>
<evidence type="ECO:0000256" key="3">
    <source>
        <dbReference type="ARBA" id="ARBA00022475"/>
    </source>
</evidence>
<dbReference type="OrthoDB" id="8300689at2759"/>
<dbReference type="Pfam" id="PF00924">
    <property type="entry name" value="MS_channel_2nd"/>
    <property type="match status" value="1"/>
</dbReference>
<evidence type="ECO:0000259" key="8">
    <source>
        <dbReference type="Pfam" id="PF00924"/>
    </source>
</evidence>
<feature type="transmembrane region" description="Helical" evidence="7">
    <location>
        <begin position="567"/>
        <end position="585"/>
    </location>
</feature>
<evidence type="ECO:0000256" key="2">
    <source>
        <dbReference type="ARBA" id="ARBA00008017"/>
    </source>
</evidence>
<evidence type="ECO:0000256" key="1">
    <source>
        <dbReference type="ARBA" id="ARBA00004651"/>
    </source>
</evidence>
<keyword evidence="4 7" id="KW-0812">Transmembrane</keyword>
<feature type="transmembrane region" description="Helical" evidence="7">
    <location>
        <begin position="152"/>
        <end position="173"/>
    </location>
</feature>
<keyword evidence="3" id="KW-1003">Cell membrane</keyword>
<dbReference type="Gene3D" id="1.10.287.1260">
    <property type="match status" value="1"/>
</dbReference>
<feature type="domain" description="Mechanosensitive ion channel transmembrane helices 2/3" evidence="9">
    <location>
        <begin position="566"/>
        <end position="607"/>
    </location>
</feature>
<dbReference type="InterPro" id="IPR052702">
    <property type="entry name" value="MscS-like_channel"/>
</dbReference>
<gene>
    <name evidence="10" type="ORF">RF55_10274</name>
</gene>
<proteinExistence type="inferred from homology"/>
<keyword evidence="5 7" id="KW-1133">Transmembrane helix</keyword>
<dbReference type="PANTHER" id="PTHR30347:SF1">
    <property type="entry name" value="MECHANOSENSITIVE CHANNEL MSCK"/>
    <property type="match status" value="1"/>
</dbReference>
<dbReference type="GO" id="GO:0055085">
    <property type="term" value="P:transmembrane transport"/>
    <property type="evidence" value="ECO:0007669"/>
    <property type="project" value="InterPro"/>
</dbReference>
<dbReference type="InterPro" id="IPR023408">
    <property type="entry name" value="MscS_beta-dom_sf"/>
</dbReference>
<dbReference type="SUPFAM" id="SSF50182">
    <property type="entry name" value="Sm-like ribonucleoproteins"/>
    <property type="match status" value="1"/>
</dbReference>
<name>A0A0J7KIC0_LASNI</name>
<dbReference type="PaxDb" id="67767-A0A0J7KIC0"/>
<protein>
    <submittedName>
        <fullName evidence="10">Small-conductance mechanosensitive channel</fullName>
    </submittedName>
</protein>
<dbReference type="InterPro" id="IPR011014">
    <property type="entry name" value="MscS_channel_TM-2"/>
</dbReference>
<dbReference type="STRING" id="67767.A0A0J7KIC0"/>
<dbReference type="AlphaFoldDB" id="A0A0J7KIC0"/>
<dbReference type="InterPro" id="IPR010920">
    <property type="entry name" value="LSM_dom_sf"/>
</dbReference>
<dbReference type="InterPro" id="IPR049142">
    <property type="entry name" value="MS_channel_1st"/>
</dbReference>
<reference evidence="10 11" key="1">
    <citation type="submission" date="2015-04" db="EMBL/GenBank/DDBJ databases">
        <title>Lasius niger genome sequencing.</title>
        <authorList>
            <person name="Konorov E.A."/>
            <person name="Nikitin M.A."/>
            <person name="Kirill M.V."/>
            <person name="Chang P."/>
        </authorList>
    </citation>
    <scope>NUCLEOTIDE SEQUENCE [LARGE SCALE GENOMIC DNA]</scope>
    <source>
        <tissue evidence="10">Whole</tissue>
    </source>
</reference>
<dbReference type="GO" id="GO:0005886">
    <property type="term" value="C:plasma membrane"/>
    <property type="evidence" value="ECO:0007669"/>
    <property type="project" value="UniProtKB-SubCell"/>
</dbReference>
<keyword evidence="11" id="KW-1185">Reference proteome</keyword>
<keyword evidence="6 7" id="KW-0472">Membrane</keyword>
<evidence type="ECO:0000259" key="9">
    <source>
        <dbReference type="Pfam" id="PF21088"/>
    </source>
</evidence>
<dbReference type="EMBL" id="LBMM01007116">
    <property type="protein sequence ID" value="KMQ90017.1"/>
    <property type="molecule type" value="Genomic_DNA"/>
</dbReference>
<dbReference type="Pfam" id="PF21088">
    <property type="entry name" value="MS_channel_1st"/>
    <property type="match status" value="1"/>
</dbReference>
<dbReference type="Proteomes" id="UP000036403">
    <property type="component" value="Unassembled WGS sequence"/>
</dbReference>
<comment type="caution">
    <text evidence="10">The sequence shown here is derived from an EMBL/GenBank/DDBJ whole genome shotgun (WGS) entry which is preliminary data.</text>
</comment>
<comment type="subcellular location">
    <subcellularLocation>
        <location evidence="1">Cell membrane</location>
        <topology evidence="1">Multi-pass membrane protein</topology>
    </subcellularLocation>
</comment>
<dbReference type="InterPro" id="IPR011066">
    <property type="entry name" value="MscS_channel_C_sf"/>
</dbReference>
<organism evidence="10 11">
    <name type="scientific">Lasius niger</name>
    <name type="common">Black garden ant</name>
    <dbReference type="NCBI Taxonomy" id="67767"/>
    <lineage>
        <taxon>Eukaryota</taxon>
        <taxon>Metazoa</taxon>
        <taxon>Ecdysozoa</taxon>
        <taxon>Arthropoda</taxon>
        <taxon>Hexapoda</taxon>
        <taxon>Insecta</taxon>
        <taxon>Pterygota</taxon>
        <taxon>Neoptera</taxon>
        <taxon>Endopterygota</taxon>
        <taxon>Hymenoptera</taxon>
        <taxon>Apocrita</taxon>
        <taxon>Aculeata</taxon>
        <taxon>Formicoidea</taxon>
        <taxon>Formicidae</taxon>
        <taxon>Formicinae</taxon>
        <taxon>Lasius</taxon>
        <taxon>Lasius</taxon>
    </lineage>
</organism>
<dbReference type="InterPro" id="IPR006685">
    <property type="entry name" value="MscS_channel_2nd"/>
</dbReference>
<accession>A0A0J7KIC0</accession>
<evidence type="ECO:0000256" key="4">
    <source>
        <dbReference type="ARBA" id="ARBA00022692"/>
    </source>
</evidence>
<feature type="transmembrane region" description="Helical" evidence="7">
    <location>
        <begin position="421"/>
        <end position="440"/>
    </location>
</feature>
<evidence type="ECO:0000313" key="10">
    <source>
        <dbReference type="EMBL" id="KMQ90017.1"/>
    </source>
</evidence>
<sequence>MNKTHQTLSDVLGLLKNSTNLSSFKLDELHKTLHETLDNIDSLVEQMESYDNSLSSLVQILGDKPVENEDSAITRQRKDVQQNQHNVRAALVEAKLYQMQAKQLDSFTTSLLDKLQHQILTKRTLSPLVPAFWQGVYKEKSLSTSLLKDSGGVNMTLLLFGGATFTFLLILFLSHQMGKTFPKIFRAWAKANIEINLNSPPNLSIITRVFSPHSPDSKAKKLEILEQEEKILLREELDAVPLGTLGQLFIAVICVFVSLSVWNLWVICIHAENYGLAQVINSCIPACALILGAGLPLLGWTRGMPRPISSFLMAISLVLASNLVGLLEREIIAPNFAAFMQGAIALLDAFSLSLLFRTKKAPRDFDHTQPIDESDLTGRQKFEAILNRRWSILHFLSSLILILTIIAIITGYMALAFVINTQLLVFVYDLALVCLFVGTWRQLSALGLSKGQPLVKKLQLVGFSKNRVDQMKVIGGALGTVFMCAVAIAIFVNGVHFSLIDLYIRLQKIFLGALFADIPISPKMLLSCLLTLTCTYYGIQLACLWLTSRLFPTTQLSTGAQSSIITILTYTTWISSGIFCLRLLGVSVSSVTWVVSALSVGVGFGLQSIVKDFVSGIMLLAERPIQPGDTIEVSGNSGEVRRIAMRATNIMLPDGTTMIVPNSQFITSAVKNSTFNANPNRMVITFDFPTTANLLKINQIILKVAGLQKDILVSPAPVILTTALYGPDVNFMLRFWYPSSGSSAKIKSAFLQALFEELKAAGEHENVIIKG</sequence>
<evidence type="ECO:0000256" key="7">
    <source>
        <dbReference type="SAM" id="Phobius"/>
    </source>
</evidence>
<feature type="transmembrane region" description="Helical" evidence="7">
    <location>
        <begin position="279"/>
        <end position="298"/>
    </location>
</feature>
<dbReference type="SUPFAM" id="SSF82689">
    <property type="entry name" value="Mechanosensitive channel protein MscS (YggB), C-terminal domain"/>
    <property type="match status" value="1"/>
</dbReference>
<feature type="transmembrane region" description="Helical" evidence="7">
    <location>
        <begin position="524"/>
        <end position="546"/>
    </location>
</feature>
<feature type="transmembrane region" description="Helical" evidence="7">
    <location>
        <begin position="310"/>
        <end position="327"/>
    </location>
</feature>
<comment type="similarity">
    <text evidence="2">Belongs to the MscS (TC 1.A.23) family.</text>
</comment>
<dbReference type="SUPFAM" id="SSF82861">
    <property type="entry name" value="Mechanosensitive channel protein MscS (YggB), transmembrane region"/>
    <property type="match status" value="1"/>
</dbReference>